<dbReference type="EMBL" id="BMAO01002174">
    <property type="protein sequence ID" value="GFQ78857.1"/>
    <property type="molecule type" value="Genomic_DNA"/>
</dbReference>
<reference evidence="1" key="1">
    <citation type="submission" date="2020-07" db="EMBL/GenBank/DDBJ databases">
        <title>Multicomponent nature underlies the extraordinary mechanical properties of spider dragline silk.</title>
        <authorList>
            <person name="Kono N."/>
            <person name="Nakamura H."/>
            <person name="Mori M."/>
            <person name="Yoshida Y."/>
            <person name="Ohtoshi R."/>
            <person name="Malay A.D."/>
            <person name="Moran D.A.P."/>
            <person name="Tomita M."/>
            <person name="Numata K."/>
            <person name="Arakawa K."/>
        </authorList>
    </citation>
    <scope>NUCLEOTIDE SEQUENCE</scope>
</reference>
<evidence type="ECO:0000313" key="1">
    <source>
        <dbReference type="EMBL" id="GFQ78857.1"/>
    </source>
</evidence>
<organism evidence="1 2">
    <name type="scientific">Trichonephila clavata</name>
    <name type="common">Joro spider</name>
    <name type="synonym">Nephila clavata</name>
    <dbReference type="NCBI Taxonomy" id="2740835"/>
    <lineage>
        <taxon>Eukaryota</taxon>
        <taxon>Metazoa</taxon>
        <taxon>Ecdysozoa</taxon>
        <taxon>Arthropoda</taxon>
        <taxon>Chelicerata</taxon>
        <taxon>Arachnida</taxon>
        <taxon>Araneae</taxon>
        <taxon>Araneomorphae</taxon>
        <taxon>Entelegynae</taxon>
        <taxon>Araneoidea</taxon>
        <taxon>Nephilidae</taxon>
        <taxon>Trichonephila</taxon>
    </lineage>
</organism>
<evidence type="ECO:0000313" key="2">
    <source>
        <dbReference type="Proteomes" id="UP000887116"/>
    </source>
</evidence>
<accession>A0A8X6HPX4</accession>
<proteinExistence type="predicted"/>
<protein>
    <submittedName>
        <fullName evidence="1">Uncharacterized protein</fullName>
    </submittedName>
</protein>
<name>A0A8X6HPX4_TRICU</name>
<comment type="caution">
    <text evidence="1">The sequence shown here is derived from an EMBL/GenBank/DDBJ whole genome shotgun (WGS) entry which is preliminary data.</text>
</comment>
<dbReference type="Proteomes" id="UP000887116">
    <property type="component" value="Unassembled WGS sequence"/>
</dbReference>
<gene>
    <name evidence="1" type="ORF">TNCT_633701</name>
</gene>
<keyword evidence="2" id="KW-1185">Reference proteome</keyword>
<sequence length="77" mass="9221">MVVCQSPSAAYNLFLYRLLLTIRKGPKWINMWWSLQIATSVSKSWHGKQVLHKKWRRYTDNETDYVSMELQKVECNN</sequence>
<dbReference type="AlphaFoldDB" id="A0A8X6HPX4"/>